<dbReference type="PANTHER" id="PTHR34975">
    <property type="entry name" value="SPORE GERMINATION PROTEIN A2"/>
    <property type="match status" value="1"/>
</dbReference>
<keyword evidence="7 8" id="KW-0472">Membrane</keyword>
<protein>
    <submittedName>
        <fullName evidence="9">Spore germination protein KB</fullName>
    </submittedName>
</protein>
<dbReference type="OrthoDB" id="1891864at2"/>
<dbReference type="EMBL" id="FNPI01000023">
    <property type="protein sequence ID" value="SDZ63663.1"/>
    <property type="molecule type" value="Genomic_DNA"/>
</dbReference>
<name>A0A1H3UMK6_9BACI</name>
<keyword evidence="5 8" id="KW-0812">Transmembrane</keyword>
<evidence type="ECO:0000313" key="9">
    <source>
        <dbReference type="EMBL" id="SDZ63663.1"/>
    </source>
</evidence>
<gene>
    <name evidence="9" type="ORF">SAMN05421736_12371</name>
</gene>
<feature type="transmembrane region" description="Helical" evidence="8">
    <location>
        <begin position="143"/>
        <end position="165"/>
    </location>
</feature>
<evidence type="ECO:0000256" key="2">
    <source>
        <dbReference type="ARBA" id="ARBA00007998"/>
    </source>
</evidence>
<feature type="transmembrane region" description="Helical" evidence="8">
    <location>
        <begin position="115"/>
        <end position="134"/>
    </location>
</feature>
<evidence type="ECO:0000256" key="1">
    <source>
        <dbReference type="ARBA" id="ARBA00004141"/>
    </source>
</evidence>
<dbReference type="Proteomes" id="UP000198935">
    <property type="component" value="Unassembled WGS sequence"/>
</dbReference>
<keyword evidence="3" id="KW-0813">Transport</keyword>
<accession>A0A1H3UMK6</accession>
<evidence type="ECO:0000256" key="4">
    <source>
        <dbReference type="ARBA" id="ARBA00022544"/>
    </source>
</evidence>
<feature type="transmembrane region" description="Helical" evidence="8">
    <location>
        <begin position="218"/>
        <end position="241"/>
    </location>
</feature>
<sequence>MEKASINPFQLFALMVLFELGSAIVITIGIEAEQDAWISILLALAAGVAVFMVYSYLYKQFPGHSLIDFSQKIIGKYPGWVLGLLYMLYFLYIAMRVLRDFGDLLLTSTMPETPLFVINFFMVMTIIYVLYLGIEVLARTGEFFLLLLLLLGILANMLILFSGIIDVNNLLPVLGNGWKPVFQAAFPLVLNFPFGEIIVFTMLFPYLNQGSKIPKTGILALVFSGLLITITTSMNIAVLGMEIVSRTTFPLLTAVGKIRVADFLERLDAFVVVTLVIGMFFKIAIFTYASILGVTKLFNVNTHRKLVFPLGLILLLGSVAIAGNFSDHLEEGLDVVPYYLHMPFQIYIPFVLLLITIVRKKFSSGDIVGNNDAQSKTQRYQ</sequence>
<dbReference type="NCBIfam" id="TIGR00912">
    <property type="entry name" value="2A0309"/>
    <property type="match status" value="1"/>
</dbReference>
<dbReference type="InterPro" id="IPR004761">
    <property type="entry name" value="Spore_GerAB"/>
</dbReference>
<dbReference type="GO" id="GO:0009847">
    <property type="term" value="P:spore germination"/>
    <property type="evidence" value="ECO:0007669"/>
    <property type="project" value="InterPro"/>
</dbReference>
<reference evidence="10" key="1">
    <citation type="submission" date="2016-10" db="EMBL/GenBank/DDBJ databases">
        <authorList>
            <person name="Varghese N."/>
            <person name="Submissions S."/>
        </authorList>
    </citation>
    <scope>NUCLEOTIDE SEQUENCE [LARGE SCALE GENOMIC DNA]</scope>
    <source>
        <strain evidence="10">SP</strain>
    </source>
</reference>
<comment type="subcellular location">
    <subcellularLocation>
        <location evidence="1">Membrane</location>
        <topology evidence="1">Multi-pass membrane protein</topology>
    </subcellularLocation>
</comment>
<feature type="transmembrane region" description="Helical" evidence="8">
    <location>
        <begin position="36"/>
        <end position="57"/>
    </location>
</feature>
<keyword evidence="4" id="KW-0309">Germination</keyword>
<evidence type="ECO:0000256" key="3">
    <source>
        <dbReference type="ARBA" id="ARBA00022448"/>
    </source>
</evidence>
<keyword evidence="6 8" id="KW-1133">Transmembrane helix</keyword>
<keyword evidence="10" id="KW-1185">Reference proteome</keyword>
<evidence type="ECO:0000313" key="10">
    <source>
        <dbReference type="Proteomes" id="UP000198935"/>
    </source>
</evidence>
<dbReference type="Pfam" id="PF03845">
    <property type="entry name" value="Spore_permease"/>
    <property type="match status" value="1"/>
</dbReference>
<feature type="transmembrane region" description="Helical" evidence="8">
    <location>
        <begin position="338"/>
        <end position="358"/>
    </location>
</feature>
<evidence type="ECO:0000256" key="5">
    <source>
        <dbReference type="ARBA" id="ARBA00022692"/>
    </source>
</evidence>
<feature type="transmembrane region" description="Helical" evidence="8">
    <location>
        <begin position="269"/>
        <end position="294"/>
    </location>
</feature>
<organism evidence="9 10">
    <name type="scientific">Evansella caseinilytica</name>
    <dbReference type="NCBI Taxonomy" id="1503961"/>
    <lineage>
        <taxon>Bacteria</taxon>
        <taxon>Bacillati</taxon>
        <taxon>Bacillota</taxon>
        <taxon>Bacilli</taxon>
        <taxon>Bacillales</taxon>
        <taxon>Bacillaceae</taxon>
        <taxon>Evansella</taxon>
    </lineage>
</organism>
<proteinExistence type="inferred from homology"/>
<dbReference type="STRING" id="1503961.SAMN05421736_12371"/>
<evidence type="ECO:0000256" key="8">
    <source>
        <dbReference type="SAM" id="Phobius"/>
    </source>
</evidence>
<comment type="similarity">
    <text evidence="2">Belongs to the amino acid-polyamine-organocation (APC) superfamily. Spore germination protein (SGP) (TC 2.A.3.9) family.</text>
</comment>
<feature type="transmembrane region" description="Helical" evidence="8">
    <location>
        <begin position="12"/>
        <end position="30"/>
    </location>
</feature>
<evidence type="ECO:0000256" key="7">
    <source>
        <dbReference type="ARBA" id="ARBA00023136"/>
    </source>
</evidence>
<dbReference type="GO" id="GO:0016020">
    <property type="term" value="C:membrane"/>
    <property type="evidence" value="ECO:0007669"/>
    <property type="project" value="UniProtKB-SubCell"/>
</dbReference>
<evidence type="ECO:0000256" key="6">
    <source>
        <dbReference type="ARBA" id="ARBA00022989"/>
    </source>
</evidence>
<feature type="transmembrane region" description="Helical" evidence="8">
    <location>
        <begin position="306"/>
        <end position="326"/>
    </location>
</feature>
<dbReference type="PANTHER" id="PTHR34975:SF2">
    <property type="entry name" value="SPORE GERMINATION PROTEIN A2"/>
    <property type="match status" value="1"/>
</dbReference>
<feature type="transmembrane region" description="Helical" evidence="8">
    <location>
        <begin position="77"/>
        <end position="95"/>
    </location>
</feature>
<dbReference type="AlphaFoldDB" id="A0A1H3UMK6"/>
<feature type="transmembrane region" description="Helical" evidence="8">
    <location>
        <begin position="185"/>
        <end position="206"/>
    </location>
</feature>